<dbReference type="InterPro" id="IPR029069">
    <property type="entry name" value="HotDog_dom_sf"/>
</dbReference>
<dbReference type="PANTHER" id="PTHR43767">
    <property type="entry name" value="LONG-CHAIN-FATTY-ACID--COA LIGASE"/>
    <property type="match status" value="1"/>
</dbReference>
<dbReference type="InterPro" id="IPR042099">
    <property type="entry name" value="ANL_N_sf"/>
</dbReference>
<comment type="caution">
    <text evidence="4">The sequence shown here is derived from an EMBL/GenBank/DDBJ whole genome shotgun (WGS) entry which is preliminary data.</text>
</comment>
<dbReference type="InterPro" id="IPR045851">
    <property type="entry name" value="AMP-bd_C_sf"/>
</dbReference>
<dbReference type="Gene3D" id="3.10.129.10">
    <property type="entry name" value="Hotdog Thioesterase"/>
    <property type="match status" value="1"/>
</dbReference>
<dbReference type="Pfam" id="PF00501">
    <property type="entry name" value="AMP-binding"/>
    <property type="match status" value="1"/>
</dbReference>
<feature type="domain" description="AMP-dependent synthetase/ligase" evidence="2">
    <location>
        <begin position="121"/>
        <end position="297"/>
    </location>
</feature>
<organism evidence="4 5">
    <name type="scientific">Chromobacterium alticapitis</name>
    <dbReference type="NCBI Taxonomy" id="2073169"/>
    <lineage>
        <taxon>Bacteria</taxon>
        <taxon>Pseudomonadati</taxon>
        <taxon>Pseudomonadota</taxon>
        <taxon>Betaproteobacteria</taxon>
        <taxon>Neisseriales</taxon>
        <taxon>Chromobacteriaceae</taxon>
        <taxon>Chromobacterium</taxon>
    </lineage>
</organism>
<dbReference type="InterPro" id="IPR054545">
    <property type="entry name" value="ApeI-like"/>
</dbReference>
<dbReference type="Proteomes" id="UP000237082">
    <property type="component" value="Unassembled WGS sequence"/>
</dbReference>
<evidence type="ECO:0000259" key="2">
    <source>
        <dbReference type="Pfam" id="PF00501"/>
    </source>
</evidence>
<keyword evidence="5" id="KW-1185">Reference proteome</keyword>
<proteinExistence type="predicted"/>
<gene>
    <name evidence="4" type="ORF">C2I19_19870</name>
</gene>
<dbReference type="OrthoDB" id="9787658at2"/>
<sequence>MADFIPLQRLLNAGRAADHPVAYAGARSHGFAELRDLAARWRDALLAASAPTVSIHLEDSFEFAAALLGAWHAGKAVCLPADDLPATRERLAAMGMLSLDALNPAASADPIFQDLADCCGLLLFTSGSTGEPQLIAKTLRQLSAETATLSRQWDDALPRVCRVEATVSHQHIYGLLFRILWPLAAGRPFATRRQAFPESLLAALSEAPCLLAASPAHLKRLPAHLDWRAARPLAVFSSGGPLDDAALANSLATLGQAPCEVFGSTETGGIAWRRREPGASVAWQALPGIEVDIEGESLRLRSPHLPDNGWHETCDRVQPLDNGFALLGRADRIVKLEEKRVSLDAVERALLASGWFDALRAVVLPGPRASLGVAAAPNAAGWAELSRLGRRAFASALVEQLKDCVIAEALPRHWRYGFRLPVNAQGKTTEAALLSWFEPTRPQALLLERGDGHAVLAVEAAESLPDFKGHFPSFPLLPGVTQLDWAIRYARELFELPPDFCGIDNLKFQRIIPPGAIVRLELRHDAAKHNVGFAYASGEHAHASGKLRFAEAAPC</sequence>
<evidence type="ECO:0000313" key="4">
    <source>
        <dbReference type="EMBL" id="POZ60248.1"/>
    </source>
</evidence>
<dbReference type="Pfam" id="PF22818">
    <property type="entry name" value="ApeI-like"/>
    <property type="match status" value="1"/>
</dbReference>
<dbReference type="Gene3D" id="3.40.50.12780">
    <property type="entry name" value="N-terminal domain of ligase-like"/>
    <property type="match status" value="1"/>
</dbReference>
<keyword evidence="1 4" id="KW-0436">Ligase</keyword>
<dbReference type="SUPFAM" id="SSF54637">
    <property type="entry name" value="Thioesterase/thiol ester dehydrase-isomerase"/>
    <property type="match status" value="1"/>
</dbReference>
<dbReference type="Gene3D" id="3.30.300.30">
    <property type="match status" value="1"/>
</dbReference>
<name>A0A2S5DB30_9NEIS</name>
<accession>A0A2S5DB30</accession>
<dbReference type="PANTHER" id="PTHR43767:SF8">
    <property type="entry name" value="LONG-CHAIN-FATTY-ACID--COA LIGASE"/>
    <property type="match status" value="1"/>
</dbReference>
<dbReference type="EMBL" id="PQWB01000152">
    <property type="protein sequence ID" value="POZ60248.1"/>
    <property type="molecule type" value="Genomic_DNA"/>
</dbReference>
<feature type="domain" description="ApeI dehydratase-like" evidence="3">
    <location>
        <begin position="452"/>
        <end position="546"/>
    </location>
</feature>
<evidence type="ECO:0000313" key="5">
    <source>
        <dbReference type="Proteomes" id="UP000237082"/>
    </source>
</evidence>
<reference evidence="5" key="1">
    <citation type="submission" date="2018-02" db="EMBL/GenBank/DDBJ databases">
        <authorList>
            <person name="O'Hara-Hanley K."/>
            <person name="Soby S."/>
        </authorList>
    </citation>
    <scope>NUCLEOTIDE SEQUENCE [LARGE SCALE GENOMIC DNA]</scope>
    <source>
        <strain evidence="5">MWU14-2602</strain>
    </source>
</reference>
<evidence type="ECO:0000259" key="3">
    <source>
        <dbReference type="Pfam" id="PF22818"/>
    </source>
</evidence>
<dbReference type="InterPro" id="IPR050237">
    <property type="entry name" value="ATP-dep_AMP-bd_enzyme"/>
</dbReference>
<dbReference type="InterPro" id="IPR000873">
    <property type="entry name" value="AMP-dep_synth/lig_dom"/>
</dbReference>
<evidence type="ECO:0000256" key="1">
    <source>
        <dbReference type="ARBA" id="ARBA00022598"/>
    </source>
</evidence>
<dbReference type="RefSeq" id="WP_103904335.1">
    <property type="nucleotide sequence ID" value="NZ_PQWB01000152.1"/>
</dbReference>
<protein>
    <submittedName>
        <fullName evidence="4">4-coumarate--CoA ligase</fullName>
    </submittedName>
</protein>
<dbReference type="AlphaFoldDB" id="A0A2S5DB30"/>
<dbReference type="SUPFAM" id="SSF56801">
    <property type="entry name" value="Acetyl-CoA synthetase-like"/>
    <property type="match status" value="1"/>
</dbReference>
<dbReference type="GO" id="GO:0016874">
    <property type="term" value="F:ligase activity"/>
    <property type="evidence" value="ECO:0007669"/>
    <property type="project" value="UniProtKB-KW"/>
</dbReference>